<dbReference type="CDD" id="cd00158">
    <property type="entry name" value="RHOD"/>
    <property type="match status" value="1"/>
</dbReference>
<keyword evidence="3" id="KW-1185">Reference proteome</keyword>
<organism evidence="2 3">
    <name type="scientific">Slackia faecicanis</name>
    <dbReference type="NCBI Taxonomy" id="255723"/>
    <lineage>
        <taxon>Bacteria</taxon>
        <taxon>Bacillati</taxon>
        <taxon>Actinomycetota</taxon>
        <taxon>Coriobacteriia</taxon>
        <taxon>Eggerthellales</taxon>
        <taxon>Eggerthellaceae</taxon>
        <taxon>Slackia</taxon>
    </lineage>
</organism>
<dbReference type="Proteomes" id="UP000267368">
    <property type="component" value="Unassembled WGS sequence"/>
</dbReference>
<dbReference type="InterPro" id="IPR052367">
    <property type="entry name" value="Thiosulfate_ST/Rhodanese-like"/>
</dbReference>
<feature type="domain" description="Rhodanese" evidence="1">
    <location>
        <begin position="20"/>
        <end position="101"/>
    </location>
</feature>
<dbReference type="OrthoDB" id="9800872at2"/>
<comment type="caution">
    <text evidence="2">The sequence shown here is derived from an EMBL/GenBank/DDBJ whole genome shotgun (WGS) entry which is preliminary data.</text>
</comment>
<dbReference type="InterPro" id="IPR001763">
    <property type="entry name" value="Rhodanese-like_dom"/>
</dbReference>
<evidence type="ECO:0000313" key="3">
    <source>
        <dbReference type="Proteomes" id="UP000267368"/>
    </source>
</evidence>
<dbReference type="Pfam" id="PF00581">
    <property type="entry name" value="Rhodanese"/>
    <property type="match status" value="1"/>
</dbReference>
<dbReference type="PANTHER" id="PTHR45431">
    <property type="entry name" value="RHODANESE-LIKE DOMAIN-CONTAINING PROTEIN 15, CHLOROPLASTIC"/>
    <property type="match status" value="1"/>
</dbReference>
<accession>A0A3N0AG15</accession>
<proteinExistence type="predicted"/>
<dbReference type="AlphaFoldDB" id="A0A3N0AG15"/>
<dbReference type="Gene3D" id="3.40.250.10">
    <property type="entry name" value="Rhodanese-like domain"/>
    <property type="match status" value="1"/>
</dbReference>
<gene>
    <name evidence="2" type="ORF">DMP07_03615</name>
</gene>
<name>A0A3N0AG15_9ACTN</name>
<evidence type="ECO:0000259" key="1">
    <source>
        <dbReference type="PROSITE" id="PS50206"/>
    </source>
</evidence>
<reference evidence="3" key="1">
    <citation type="submission" date="2018-05" db="EMBL/GenBank/DDBJ databases">
        <title>Genome Sequencing of selected type strains of the family Eggerthellaceae.</title>
        <authorList>
            <person name="Danylec N."/>
            <person name="Stoll D.A."/>
            <person name="Doetsch A."/>
            <person name="Huch M."/>
        </authorList>
    </citation>
    <scope>NUCLEOTIDE SEQUENCE [LARGE SCALE GENOMIC DNA]</scope>
    <source>
        <strain evidence="3">DSM 17537</strain>
    </source>
</reference>
<evidence type="ECO:0000313" key="2">
    <source>
        <dbReference type="EMBL" id="RNL20681.1"/>
    </source>
</evidence>
<dbReference type="PROSITE" id="PS50206">
    <property type="entry name" value="RHODANESE_3"/>
    <property type="match status" value="1"/>
</dbReference>
<protein>
    <submittedName>
        <fullName evidence="2">Rhodanese-like domain-containing protein</fullName>
    </submittedName>
</protein>
<dbReference type="PANTHER" id="PTHR45431:SF3">
    <property type="entry name" value="RHODANESE-LIKE DOMAIN-CONTAINING PROTEIN 15, CHLOROPLASTIC"/>
    <property type="match status" value="1"/>
</dbReference>
<dbReference type="SMART" id="SM00450">
    <property type="entry name" value="RHOD"/>
    <property type="match status" value="1"/>
</dbReference>
<dbReference type="SUPFAM" id="SSF52821">
    <property type="entry name" value="Rhodanese/Cell cycle control phosphatase"/>
    <property type="match status" value="1"/>
</dbReference>
<sequence>MGIFDMFGGGFDKKLEQARATENARIIDVRTVQEYRSGHVPGAENVPLDAIDTLQAAPDAPLFVYCQSGARSSQAARVLESRGFVDVTNLGGIMSYRGPVE</sequence>
<dbReference type="EMBL" id="QICB01000002">
    <property type="protein sequence ID" value="RNL20681.1"/>
    <property type="molecule type" value="Genomic_DNA"/>
</dbReference>
<dbReference type="RefSeq" id="WP_123197782.1">
    <property type="nucleotide sequence ID" value="NZ_QICB01000002.1"/>
</dbReference>
<dbReference type="InterPro" id="IPR036873">
    <property type="entry name" value="Rhodanese-like_dom_sf"/>
</dbReference>